<sequence length="77" mass="8366">MTTVLASTLSNKPVMGSDGKELGTVHNVTMNVETGALEYVLVTPKADDVHRFETDDDGTLLVPADKIQNVDDYLMVE</sequence>
<dbReference type="EMBL" id="VTAW01000004">
    <property type="protein sequence ID" value="TYT63036.1"/>
    <property type="molecule type" value="Genomic_DNA"/>
</dbReference>
<dbReference type="Proteomes" id="UP000324104">
    <property type="component" value="Unassembled WGS sequence"/>
</dbReference>
<dbReference type="PANTHER" id="PTHR38137:SF2">
    <property type="entry name" value="PRC-BARREL DOMAIN-CONTAINING PROTEIN"/>
    <property type="match status" value="1"/>
</dbReference>
<protein>
    <submittedName>
        <fullName evidence="2">Photosystem reaction center subunit H</fullName>
    </submittedName>
</protein>
<dbReference type="Gene3D" id="2.30.30.240">
    <property type="entry name" value="PRC-barrel domain"/>
    <property type="match status" value="1"/>
</dbReference>
<dbReference type="RefSeq" id="WP_149080441.1">
    <property type="nucleotide sequence ID" value="NZ_VTAW01000004.1"/>
</dbReference>
<evidence type="ECO:0000259" key="1">
    <source>
        <dbReference type="Pfam" id="PF05239"/>
    </source>
</evidence>
<keyword evidence="3" id="KW-1185">Reference proteome</keyword>
<organism evidence="2 3">
    <name type="scientific">Natrialba swarupiae</name>
    <dbReference type="NCBI Taxonomy" id="2448032"/>
    <lineage>
        <taxon>Archaea</taxon>
        <taxon>Methanobacteriati</taxon>
        <taxon>Methanobacteriota</taxon>
        <taxon>Stenosarchaea group</taxon>
        <taxon>Halobacteria</taxon>
        <taxon>Halobacteriales</taxon>
        <taxon>Natrialbaceae</taxon>
        <taxon>Natrialba</taxon>
    </lineage>
</organism>
<dbReference type="AlphaFoldDB" id="A0A5D5AMZ8"/>
<gene>
    <name evidence="2" type="ORF">FYC77_05170</name>
</gene>
<reference evidence="2 3" key="1">
    <citation type="submission" date="2019-08" db="EMBL/GenBank/DDBJ databases">
        <title>Archaea genome.</title>
        <authorList>
            <person name="Kajale S."/>
            <person name="Shouche Y."/>
            <person name="Deshpande N."/>
            <person name="Sharma A."/>
        </authorList>
    </citation>
    <scope>NUCLEOTIDE SEQUENCE [LARGE SCALE GENOMIC DNA]</scope>
    <source>
        <strain evidence="2 3">ESP3B_9</strain>
    </source>
</reference>
<accession>A0A5D5AMZ8</accession>
<name>A0A5D5AMZ8_9EURY</name>
<dbReference type="PANTHER" id="PTHR38137">
    <property type="entry name" value="PRC-BARREL DOMAIN PROTEIN"/>
    <property type="match status" value="1"/>
</dbReference>
<dbReference type="InterPro" id="IPR027275">
    <property type="entry name" value="PRC-brl_dom"/>
</dbReference>
<dbReference type="InterPro" id="IPR011033">
    <property type="entry name" value="PRC_barrel-like_sf"/>
</dbReference>
<comment type="caution">
    <text evidence="2">The sequence shown here is derived from an EMBL/GenBank/DDBJ whole genome shotgun (WGS) entry which is preliminary data.</text>
</comment>
<evidence type="ECO:0000313" key="2">
    <source>
        <dbReference type="EMBL" id="TYT63036.1"/>
    </source>
</evidence>
<dbReference type="SUPFAM" id="SSF50346">
    <property type="entry name" value="PRC-barrel domain"/>
    <property type="match status" value="1"/>
</dbReference>
<evidence type="ECO:0000313" key="3">
    <source>
        <dbReference type="Proteomes" id="UP000324104"/>
    </source>
</evidence>
<proteinExistence type="predicted"/>
<feature type="domain" description="PRC-barrel" evidence="1">
    <location>
        <begin position="1"/>
        <end position="77"/>
    </location>
</feature>
<dbReference type="Pfam" id="PF05239">
    <property type="entry name" value="PRC"/>
    <property type="match status" value="1"/>
</dbReference>